<dbReference type="NCBIfam" id="TIGR00121">
    <property type="entry name" value="birA_ligase"/>
    <property type="match status" value="1"/>
</dbReference>
<gene>
    <name evidence="8" type="ORF">SAMN02745130_01933</name>
</gene>
<dbReference type="PANTHER" id="PTHR12835">
    <property type="entry name" value="BIOTIN PROTEIN LIGASE"/>
    <property type="match status" value="1"/>
</dbReference>
<accession>A0A1T4WPN6</accession>
<dbReference type="OrthoDB" id="9807064at2"/>
<name>A0A1T4WPN6_9GAMM</name>
<evidence type="ECO:0000256" key="5">
    <source>
        <dbReference type="ARBA" id="ARBA00024227"/>
    </source>
</evidence>
<dbReference type="GO" id="GO:0005524">
    <property type="term" value="F:ATP binding"/>
    <property type="evidence" value="ECO:0007669"/>
    <property type="project" value="UniProtKB-KW"/>
</dbReference>
<evidence type="ECO:0000256" key="6">
    <source>
        <dbReference type="ARBA" id="ARBA00047846"/>
    </source>
</evidence>
<dbReference type="InterPro" id="IPR004408">
    <property type="entry name" value="Biotin_CoA_COase_ligase"/>
</dbReference>
<dbReference type="SUPFAM" id="SSF50037">
    <property type="entry name" value="C-terminal domain of transcriptional repressors"/>
    <property type="match status" value="1"/>
</dbReference>
<dbReference type="GO" id="GO:0005737">
    <property type="term" value="C:cytoplasm"/>
    <property type="evidence" value="ECO:0007669"/>
    <property type="project" value="TreeGrafter"/>
</dbReference>
<dbReference type="PANTHER" id="PTHR12835:SF5">
    <property type="entry name" value="BIOTIN--PROTEIN LIGASE"/>
    <property type="match status" value="1"/>
</dbReference>
<dbReference type="Gene3D" id="2.30.30.100">
    <property type="match status" value="1"/>
</dbReference>
<dbReference type="InterPro" id="IPR003142">
    <property type="entry name" value="BPL_C"/>
</dbReference>
<keyword evidence="4" id="KW-0092">Biotin</keyword>
<evidence type="ECO:0000259" key="7">
    <source>
        <dbReference type="PROSITE" id="PS51733"/>
    </source>
</evidence>
<sequence length="263" mass="29443">MSVPMPLDQQQILSQIQPELRAVVQEIHIFPSLDSTNAWLLAQPNHCFGICLAEEQTAGRGRRGRVWQSPKSGNIYFSLRWCFEQVPAHYACLGLVVGVAVAEALAEYGLEGQMLKWPNDIYYQGQKLGGILLQTAQPLQQVVIGIGLNTGMSLEAGASIDQTWCDLSEIMQQSIDRNRLIAAILRQLIPALQAFPQFNLPNFKQQWQRWDWLDQQPVQVDTGRERWQGIACGLDEQGQLQVALADGSRRAFSSAEVSVRQLS</sequence>
<keyword evidence="9" id="KW-1185">Reference proteome</keyword>
<dbReference type="Gene3D" id="3.30.930.10">
    <property type="entry name" value="Bira Bifunctional Protein, Domain 2"/>
    <property type="match status" value="1"/>
</dbReference>
<dbReference type="SUPFAM" id="SSF55681">
    <property type="entry name" value="Class II aaRS and biotin synthetases"/>
    <property type="match status" value="1"/>
</dbReference>
<organism evidence="8 9">
    <name type="scientific">Thiothrix eikelboomii</name>
    <dbReference type="NCBI Taxonomy" id="92487"/>
    <lineage>
        <taxon>Bacteria</taxon>
        <taxon>Pseudomonadati</taxon>
        <taxon>Pseudomonadota</taxon>
        <taxon>Gammaproteobacteria</taxon>
        <taxon>Thiotrichales</taxon>
        <taxon>Thiotrichaceae</taxon>
        <taxon>Thiothrix</taxon>
    </lineage>
</organism>
<evidence type="ECO:0000256" key="1">
    <source>
        <dbReference type="ARBA" id="ARBA00022598"/>
    </source>
</evidence>
<evidence type="ECO:0000313" key="8">
    <source>
        <dbReference type="EMBL" id="SKA78818.1"/>
    </source>
</evidence>
<evidence type="ECO:0000313" key="9">
    <source>
        <dbReference type="Proteomes" id="UP000190460"/>
    </source>
</evidence>
<dbReference type="STRING" id="92487.SAMN02745130_01933"/>
<dbReference type="GO" id="GO:0004077">
    <property type="term" value="F:biotin--[biotin carboxyl-carrier protein] ligase activity"/>
    <property type="evidence" value="ECO:0007669"/>
    <property type="project" value="UniProtKB-EC"/>
</dbReference>
<dbReference type="InterPro" id="IPR045864">
    <property type="entry name" value="aa-tRNA-synth_II/BPL/LPL"/>
</dbReference>
<dbReference type="EC" id="6.3.4.15" evidence="5"/>
<dbReference type="RefSeq" id="WP_078922398.1">
    <property type="nucleotide sequence ID" value="NZ_FUYB01000007.1"/>
</dbReference>
<dbReference type="Pfam" id="PF03099">
    <property type="entry name" value="BPL_LplA_LipB"/>
    <property type="match status" value="1"/>
</dbReference>
<dbReference type="PROSITE" id="PS51733">
    <property type="entry name" value="BPL_LPL_CATALYTIC"/>
    <property type="match status" value="1"/>
</dbReference>
<evidence type="ECO:0000256" key="4">
    <source>
        <dbReference type="ARBA" id="ARBA00023267"/>
    </source>
</evidence>
<keyword evidence="1 8" id="KW-0436">Ligase</keyword>
<dbReference type="EMBL" id="FUYB01000007">
    <property type="protein sequence ID" value="SKA78818.1"/>
    <property type="molecule type" value="Genomic_DNA"/>
</dbReference>
<keyword evidence="3" id="KW-0067">ATP-binding</keyword>
<dbReference type="CDD" id="cd16442">
    <property type="entry name" value="BPL"/>
    <property type="match status" value="1"/>
</dbReference>
<protein>
    <recommendedName>
        <fullName evidence="5">biotin--[biotin carboxyl-carrier protein] ligase</fullName>
        <ecNumber evidence="5">6.3.4.15</ecNumber>
    </recommendedName>
</protein>
<feature type="domain" description="BPL/LPL catalytic" evidence="7">
    <location>
        <begin position="14"/>
        <end position="196"/>
    </location>
</feature>
<evidence type="ECO:0000256" key="2">
    <source>
        <dbReference type="ARBA" id="ARBA00022741"/>
    </source>
</evidence>
<dbReference type="InterPro" id="IPR008988">
    <property type="entry name" value="Transcriptional_repressor_C"/>
</dbReference>
<reference evidence="8 9" key="1">
    <citation type="submission" date="2017-02" db="EMBL/GenBank/DDBJ databases">
        <authorList>
            <person name="Peterson S.W."/>
        </authorList>
    </citation>
    <scope>NUCLEOTIDE SEQUENCE [LARGE SCALE GENOMIC DNA]</scope>
    <source>
        <strain evidence="8 9">ATCC 49788</strain>
    </source>
</reference>
<dbReference type="InterPro" id="IPR004143">
    <property type="entry name" value="BPL_LPL_catalytic"/>
</dbReference>
<dbReference type="Pfam" id="PF02237">
    <property type="entry name" value="BPL_C"/>
    <property type="match status" value="1"/>
</dbReference>
<keyword evidence="2" id="KW-0547">Nucleotide-binding</keyword>
<comment type="catalytic activity">
    <reaction evidence="6">
        <text>biotin + L-lysyl-[protein] + ATP = N(6)-biotinyl-L-lysyl-[protein] + AMP + diphosphate + H(+)</text>
        <dbReference type="Rhea" id="RHEA:11756"/>
        <dbReference type="Rhea" id="RHEA-COMP:9752"/>
        <dbReference type="Rhea" id="RHEA-COMP:10505"/>
        <dbReference type="ChEBI" id="CHEBI:15378"/>
        <dbReference type="ChEBI" id="CHEBI:29969"/>
        <dbReference type="ChEBI" id="CHEBI:30616"/>
        <dbReference type="ChEBI" id="CHEBI:33019"/>
        <dbReference type="ChEBI" id="CHEBI:57586"/>
        <dbReference type="ChEBI" id="CHEBI:83144"/>
        <dbReference type="ChEBI" id="CHEBI:456215"/>
        <dbReference type="EC" id="6.3.4.15"/>
    </reaction>
</comment>
<dbReference type="Proteomes" id="UP000190460">
    <property type="component" value="Unassembled WGS sequence"/>
</dbReference>
<dbReference type="AlphaFoldDB" id="A0A1T4WPN6"/>
<evidence type="ECO:0000256" key="3">
    <source>
        <dbReference type="ARBA" id="ARBA00022840"/>
    </source>
</evidence>
<proteinExistence type="predicted"/>